<gene>
    <name evidence="1" type="ORF">GCM10010123_14490</name>
</gene>
<sequence>MGIGFLTVTGMNDQANRVAEIRFESGVGSAVQRHLAVRIERVVGMMLPSHAGQSVEQITADMQVKLRGLGVNISARQLEGYARVISNLPPIATAS</sequence>
<dbReference type="Proteomes" id="UP000649739">
    <property type="component" value="Unassembled WGS sequence"/>
</dbReference>
<protein>
    <submittedName>
        <fullName evidence="1">Uncharacterized protein</fullName>
    </submittedName>
</protein>
<comment type="caution">
    <text evidence="1">The sequence shown here is derived from an EMBL/GenBank/DDBJ whole genome shotgun (WGS) entry which is preliminary data.</text>
</comment>
<keyword evidence="2" id="KW-1185">Reference proteome</keyword>
<dbReference type="AlphaFoldDB" id="A0A8J3B1M5"/>
<accession>A0A8J3B1M5</accession>
<proteinExistence type="predicted"/>
<organism evidence="1 2">
    <name type="scientific">Pilimelia anulata</name>
    <dbReference type="NCBI Taxonomy" id="53371"/>
    <lineage>
        <taxon>Bacteria</taxon>
        <taxon>Bacillati</taxon>
        <taxon>Actinomycetota</taxon>
        <taxon>Actinomycetes</taxon>
        <taxon>Micromonosporales</taxon>
        <taxon>Micromonosporaceae</taxon>
        <taxon>Pilimelia</taxon>
    </lineage>
</organism>
<reference evidence="1" key="1">
    <citation type="journal article" date="2014" name="Int. J. Syst. Evol. Microbiol.">
        <title>Complete genome sequence of Corynebacterium casei LMG S-19264T (=DSM 44701T), isolated from a smear-ripened cheese.</title>
        <authorList>
            <consortium name="US DOE Joint Genome Institute (JGI-PGF)"/>
            <person name="Walter F."/>
            <person name="Albersmeier A."/>
            <person name="Kalinowski J."/>
            <person name="Ruckert C."/>
        </authorList>
    </citation>
    <scope>NUCLEOTIDE SEQUENCE</scope>
    <source>
        <strain evidence="1">JCM 3090</strain>
    </source>
</reference>
<evidence type="ECO:0000313" key="2">
    <source>
        <dbReference type="Proteomes" id="UP000649739"/>
    </source>
</evidence>
<name>A0A8J3B1M5_9ACTN</name>
<reference evidence="1" key="2">
    <citation type="submission" date="2020-09" db="EMBL/GenBank/DDBJ databases">
        <authorList>
            <person name="Sun Q."/>
            <person name="Ohkuma M."/>
        </authorList>
    </citation>
    <scope>NUCLEOTIDE SEQUENCE</scope>
    <source>
        <strain evidence="1">JCM 3090</strain>
    </source>
</reference>
<evidence type="ECO:0000313" key="1">
    <source>
        <dbReference type="EMBL" id="GGJ85974.1"/>
    </source>
</evidence>
<dbReference type="EMBL" id="BMQB01000002">
    <property type="protein sequence ID" value="GGJ85974.1"/>
    <property type="molecule type" value="Genomic_DNA"/>
</dbReference>